<gene>
    <name evidence="5" type="ORF">Raf01_12860</name>
</gene>
<dbReference type="InterPro" id="IPR004474">
    <property type="entry name" value="LytR_CpsA_psr"/>
</dbReference>
<comment type="caution">
    <text evidence="5">The sequence shown here is derived from an EMBL/GenBank/DDBJ whole genome shotgun (WGS) entry which is preliminary data.</text>
</comment>
<dbReference type="PANTHER" id="PTHR33392">
    <property type="entry name" value="POLYISOPRENYL-TEICHOIC ACID--PEPTIDOGLYCAN TEICHOIC ACID TRANSFERASE TAGU"/>
    <property type="match status" value="1"/>
</dbReference>
<organism evidence="5 6">
    <name type="scientific">Rugosimonospora africana</name>
    <dbReference type="NCBI Taxonomy" id="556532"/>
    <lineage>
        <taxon>Bacteria</taxon>
        <taxon>Bacillati</taxon>
        <taxon>Actinomycetota</taxon>
        <taxon>Actinomycetes</taxon>
        <taxon>Micromonosporales</taxon>
        <taxon>Micromonosporaceae</taxon>
        <taxon>Rugosimonospora</taxon>
    </lineage>
</organism>
<keyword evidence="3" id="KW-0812">Transmembrane</keyword>
<reference evidence="5" key="1">
    <citation type="submission" date="2021-01" db="EMBL/GenBank/DDBJ databases">
        <title>Whole genome shotgun sequence of Rugosimonospora africana NBRC 104875.</title>
        <authorList>
            <person name="Komaki H."/>
            <person name="Tamura T."/>
        </authorList>
    </citation>
    <scope>NUCLEOTIDE SEQUENCE</scope>
    <source>
        <strain evidence="5">NBRC 104875</strain>
    </source>
</reference>
<evidence type="ECO:0000256" key="3">
    <source>
        <dbReference type="SAM" id="Phobius"/>
    </source>
</evidence>
<protein>
    <recommendedName>
        <fullName evidence="4">Cell envelope-related transcriptional attenuator domain-containing protein</fullName>
    </recommendedName>
</protein>
<sequence length="425" mass="45903">MQYASSAAFDPSDDDRSSGSRRSGGRPGGGGPPRQRGGNRRPKKGGKRRDPLWAKLFVVFGALLMLTSGVAIFGTKALLAAATKSVTQQNLLGSAGADRSHASVNGPKNILLVGVDSRPNQDPNELVRSDSIIILHIPASHDQGYMISIPRDTYVEIPEYDNGKQKYDGGHDKINAAFAFGGRGLTGNAARQHGFELLEKTIQTLPGMSDIKFDAGAIVDFTGFQQVVQVLGGVTMYVDETTRSIHVGFTKSGKEEEPFHVNSDGTVGRAVPGVTPETYTKGTHHLSPWQALDYVRQRDLLENQDGDYGRQRHQQQFIKAVFKEILSSGTLTNPAKLTKVLDTVGKAMTVDTGGVSIEDWIFAMRNIGANDLLTIKTNGGQFSTQMINGQSVQTLDDTSMQLLQSVVTDSVSSFVQLHPDWVAAS</sequence>
<keyword evidence="3" id="KW-0472">Membrane</keyword>
<dbReference type="Gene3D" id="3.40.630.190">
    <property type="entry name" value="LCP protein"/>
    <property type="match status" value="1"/>
</dbReference>
<dbReference type="RefSeq" id="WP_239133418.1">
    <property type="nucleotide sequence ID" value="NZ_BONZ01000013.1"/>
</dbReference>
<dbReference type="Pfam" id="PF03816">
    <property type="entry name" value="LytR_cpsA_psr"/>
    <property type="match status" value="1"/>
</dbReference>
<keyword evidence="6" id="KW-1185">Reference proteome</keyword>
<feature type="compositionally biased region" description="Low complexity" evidence="2">
    <location>
        <begin position="1"/>
        <end position="10"/>
    </location>
</feature>
<evidence type="ECO:0000313" key="6">
    <source>
        <dbReference type="Proteomes" id="UP000642748"/>
    </source>
</evidence>
<dbReference type="Proteomes" id="UP000642748">
    <property type="component" value="Unassembled WGS sequence"/>
</dbReference>
<feature type="region of interest" description="Disordered" evidence="2">
    <location>
        <begin position="1"/>
        <end position="48"/>
    </location>
</feature>
<comment type="similarity">
    <text evidence="1">Belongs to the LytR/CpsA/Psr (LCP) family.</text>
</comment>
<feature type="transmembrane region" description="Helical" evidence="3">
    <location>
        <begin position="52"/>
        <end position="74"/>
    </location>
</feature>
<dbReference type="PANTHER" id="PTHR33392:SF6">
    <property type="entry name" value="POLYISOPRENYL-TEICHOIC ACID--PEPTIDOGLYCAN TEICHOIC ACID TRANSFERASE TAGU"/>
    <property type="match status" value="1"/>
</dbReference>
<feature type="domain" description="Cell envelope-related transcriptional attenuator" evidence="4">
    <location>
        <begin position="128"/>
        <end position="326"/>
    </location>
</feature>
<evidence type="ECO:0000259" key="4">
    <source>
        <dbReference type="Pfam" id="PF03816"/>
    </source>
</evidence>
<proteinExistence type="inferred from homology"/>
<evidence type="ECO:0000256" key="2">
    <source>
        <dbReference type="SAM" id="MobiDB-lite"/>
    </source>
</evidence>
<keyword evidence="3" id="KW-1133">Transmembrane helix</keyword>
<dbReference type="InterPro" id="IPR050922">
    <property type="entry name" value="LytR/CpsA/Psr_CW_biosynth"/>
</dbReference>
<dbReference type="AlphaFoldDB" id="A0A8J3QNB6"/>
<dbReference type="EMBL" id="BONZ01000013">
    <property type="protein sequence ID" value="GIH13114.1"/>
    <property type="molecule type" value="Genomic_DNA"/>
</dbReference>
<accession>A0A8J3QNB6</accession>
<feature type="compositionally biased region" description="Basic residues" evidence="2">
    <location>
        <begin position="37"/>
        <end position="47"/>
    </location>
</feature>
<name>A0A8J3QNB6_9ACTN</name>
<evidence type="ECO:0000256" key="1">
    <source>
        <dbReference type="ARBA" id="ARBA00006068"/>
    </source>
</evidence>
<evidence type="ECO:0000313" key="5">
    <source>
        <dbReference type="EMBL" id="GIH13114.1"/>
    </source>
</evidence>